<evidence type="ECO:0000313" key="2">
    <source>
        <dbReference type="EMBL" id="SCY55379.1"/>
    </source>
</evidence>
<proteinExistence type="predicted"/>
<protein>
    <submittedName>
        <fullName evidence="2">L-lactate dehydrogenase complex protein LldG</fullName>
    </submittedName>
</protein>
<dbReference type="InterPro" id="IPR003741">
    <property type="entry name" value="LUD_dom"/>
</dbReference>
<dbReference type="InterPro" id="IPR037171">
    <property type="entry name" value="NagB/RpiA_transferase-like"/>
</dbReference>
<dbReference type="PANTHER" id="PTHR43682:SF1">
    <property type="entry name" value="LACTATE UTILIZATION PROTEIN C"/>
    <property type="match status" value="1"/>
</dbReference>
<sequence length="188" mass="19672">MSQGDILQTMKAGAEKVAAVVTSAGSLEEAISYAVNLTAEEGGTTMAAPGMDDAARKALATACADKGIILLESPLRAHMTGIHTAFTWADRGIADTGTLVLNSDSEELRLATMLSETHVAVLPTGNVVPNMDALEGYMSEHFEKGAGYVAFITGPSRTADIERILTIGVHGPERLHILLADHVDGGEK</sequence>
<dbReference type="PANTHER" id="PTHR43682">
    <property type="entry name" value="LACTATE UTILIZATION PROTEIN C"/>
    <property type="match status" value="1"/>
</dbReference>
<organism evidence="2 3">
    <name type="scientific">Desulfoluna spongiiphila</name>
    <dbReference type="NCBI Taxonomy" id="419481"/>
    <lineage>
        <taxon>Bacteria</taxon>
        <taxon>Pseudomonadati</taxon>
        <taxon>Thermodesulfobacteriota</taxon>
        <taxon>Desulfobacteria</taxon>
        <taxon>Desulfobacterales</taxon>
        <taxon>Desulfolunaceae</taxon>
        <taxon>Desulfoluna</taxon>
    </lineage>
</organism>
<gene>
    <name evidence="2" type="ORF">SAMN05216233_111156</name>
</gene>
<reference evidence="2 3" key="1">
    <citation type="submission" date="2016-10" db="EMBL/GenBank/DDBJ databases">
        <authorList>
            <person name="de Groot N.N."/>
        </authorList>
    </citation>
    <scope>NUCLEOTIDE SEQUENCE [LARGE SCALE GENOMIC DNA]</scope>
    <source>
        <strain evidence="2 3">AA1</strain>
    </source>
</reference>
<dbReference type="InterPro" id="IPR024185">
    <property type="entry name" value="FTHF_cligase-like_sf"/>
</dbReference>
<dbReference type="EMBL" id="FMUX01000011">
    <property type="protein sequence ID" value="SCY55379.1"/>
    <property type="molecule type" value="Genomic_DNA"/>
</dbReference>
<keyword evidence="3" id="KW-1185">Reference proteome</keyword>
<evidence type="ECO:0000313" key="3">
    <source>
        <dbReference type="Proteomes" id="UP000198870"/>
    </source>
</evidence>
<dbReference type="AlphaFoldDB" id="A0A1G5GVK3"/>
<evidence type="ECO:0000259" key="1">
    <source>
        <dbReference type="Pfam" id="PF02589"/>
    </source>
</evidence>
<dbReference type="RefSeq" id="WP_217640327.1">
    <property type="nucleotide sequence ID" value="NZ_FMUX01000011.1"/>
</dbReference>
<dbReference type="Proteomes" id="UP000198870">
    <property type="component" value="Unassembled WGS sequence"/>
</dbReference>
<name>A0A1G5GVK3_9BACT</name>
<feature type="domain" description="LUD" evidence="1">
    <location>
        <begin position="9"/>
        <end position="179"/>
    </location>
</feature>
<accession>A0A1G5GVK3</accession>
<dbReference type="Pfam" id="PF02589">
    <property type="entry name" value="LUD_dom"/>
    <property type="match status" value="1"/>
</dbReference>
<dbReference type="Gene3D" id="3.40.50.10420">
    <property type="entry name" value="NagB/RpiA/CoA transferase-like"/>
    <property type="match status" value="1"/>
</dbReference>
<dbReference type="SUPFAM" id="SSF100950">
    <property type="entry name" value="NagB/RpiA/CoA transferase-like"/>
    <property type="match status" value="1"/>
</dbReference>
<dbReference type="STRING" id="419481.SAMN05216233_111156"/>